<feature type="transmembrane region" description="Helical" evidence="2">
    <location>
        <begin position="32"/>
        <end position="49"/>
    </location>
</feature>
<keyword evidence="2" id="KW-0812">Transmembrane</keyword>
<dbReference type="Proteomes" id="UP001180754">
    <property type="component" value="Unassembled WGS sequence"/>
</dbReference>
<sequence>MDERTTGDGDDAGADAGGGRLRRALTGRRGRAALAGGLAVALVAGWLLIRAVDDADAAKRYCWGAWSEQDEPSLLLERDDRAFRETAPTPERPRGSCTITASRTYGTDETIPEKISVSYGTGPKDAKKRRAWLAGLFAGARDQLPEGLPGFVSQGSATLVLPEKCDVDGRPSVVTVSGVQSDNKGDTARLPNVSSEPWKAGQVLIKVANRGMEKAGCAPEKPLGFTAPIVPGHAPDTTFATSFSPGACRIDGLGPAPRRGEEDEEGLHSVVGPVGDDLQTCVVRWYEDMAAQFTMTAQPRLVKLFDGLTGGAPLARGWRGQGYADTDGALVRTGCAGRTTVMFMERTAIAKATPFATPSRVFPGYATAVAKRLGCAAVTPHGDST</sequence>
<evidence type="ECO:0000313" key="3">
    <source>
        <dbReference type="EMBL" id="MDT0543326.1"/>
    </source>
</evidence>
<feature type="region of interest" description="Disordered" evidence="1">
    <location>
        <begin position="252"/>
        <end position="271"/>
    </location>
</feature>
<accession>A0ABU2XCU6</accession>
<protein>
    <submittedName>
        <fullName evidence="3">Uncharacterized protein</fullName>
    </submittedName>
</protein>
<feature type="region of interest" description="Disordered" evidence="1">
    <location>
        <begin position="1"/>
        <end position="20"/>
    </location>
</feature>
<evidence type="ECO:0000256" key="2">
    <source>
        <dbReference type="SAM" id="Phobius"/>
    </source>
</evidence>
<evidence type="ECO:0000256" key="1">
    <source>
        <dbReference type="SAM" id="MobiDB-lite"/>
    </source>
</evidence>
<proteinExistence type="predicted"/>
<organism evidence="3 4">
    <name type="scientific">Streptomyces lonegramiae</name>
    <dbReference type="NCBI Taxonomy" id="3075524"/>
    <lineage>
        <taxon>Bacteria</taxon>
        <taxon>Bacillati</taxon>
        <taxon>Actinomycetota</taxon>
        <taxon>Actinomycetes</taxon>
        <taxon>Kitasatosporales</taxon>
        <taxon>Streptomycetaceae</taxon>
        <taxon>Streptomyces</taxon>
    </lineage>
</organism>
<keyword evidence="2" id="KW-0472">Membrane</keyword>
<dbReference type="RefSeq" id="WP_311723694.1">
    <property type="nucleotide sequence ID" value="NZ_JAVRFD010000004.1"/>
</dbReference>
<comment type="caution">
    <text evidence="3">The sequence shown here is derived from an EMBL/GenBank/DDBJ whole genome shotgun (WGS) entry which is preliminary data.</text>
</comment>
<dbReference type="EMBL" id="JAVRFD010000004">
    <property type="protein sequence ID" value="MDT0543326.1"/>
    <property type="molecule type" value="Genomic_DNA"/>
</dbReference>
<gene>
    <name evidence="3" type="ORF">RND15_11435</name>
</gene>
<reference evidence="3" key="1">
    <citation type="submission" date="2024-05" db="EMBL/GenBank/DDBJ databases">
        <title>30 novel species of actinomycetes from the DSMZ collection.</title>
        <authorList>
            <person name="Nouioui I."/>
        </authorList>
    </citation>
    <scope>NUCLEOTIDE SEQUENCE</scope>
    <source>
        <strain evidence="3">DSM 41529</strain>
    </source>
</reference>
<evidence type="ECO:0000313" key="4">
    <source>
        <dbReference type="Proteomes" id="UP001180754"/>
    </source>
</evidence>
<keyword evidence="4" id="KW-1185">Reference proteome</keyword>
<name>A0ABU2XCU6_9ACTN</name>
<keyword evidence="2" id="KW-1133">Transmembrane helix</keyword>